<dbReference type="OrthoDB" id="3255572at2759"/>
<dbReference type="STRING" id="936435.F8PPR1"/>
<evidence type="ECO:0008006" key="3">
    <source>
        <dbReference type="Google" id="ProtNLM"/>
    </source>
</evidence>
<dbReference type="InParanoid" id="F8PPR1"/>
<protein>
    <recommendedName>
        <fullName evidence="3">Tc1-like transposase DDE domain-containing protein</fullName>
    </recommendedName>
</protein>
<proteinExistence type="predicted"/>
<dbReference type="EMBL" id="GL945477">
    <property type="protein sequence ID" value="EGO01428.1"/>
    <property type="molecule type" value="Genomic_DNA"/>
</dbReference>
<organism evidence="2">
    <name type="scientific">Serpula lacrymans var. lacrymans (strain S7.3)</name>
    <name type="common">Dry rot fungus</name>
    <dbReference type="NCBI Taxonomy" id="936435"/>
    <lineage>
        <taxon>Eukaryota</taxon>
        <taxon>Fungi</taxon>
        <taxon>Dikarya</taxon>
        <taxon>Basidiomycota</taxon>
        <taxon>Agaricomycotina</taxon>
        <taxon>Agaricomycetes</taxon>
        <taxon>Agaricomycetidae</taxon>
        <taxon>Boletales</taxon>
        <taxon>Coniophorineae</taxon>
        <taxon>Serpulaceae</taxon>
        <taxon>Serpula</taxon>
    </lineage>
</organism>
<dbReference type="Proteomes" id="UP000008063">
    <property type="component" value="Unassembled WGS sequence"/>
</dbReference>
<evidence type="ECO:0000313" key="1">
    <source>
        <dbReference type="EMBL" id="EGO01428.1"/>
    </source>
</evidence>
<evidence type="ECO:0000313" key="2">
    <source>
        <dbReference type="Proteomes" id="UP000008063"/>
    </source>
</evidence>
<gene>
    <name evidence="1" type="ORF">SERLA73DRAFT_49731</name>
</gene>
<reference evidence="2" key="1">
    <citation type="journal article" date="2011" name="Science">
        <title>The plant cell wall-decomposing machinery underlies the functional diversity of forest fungi.</title>
        <authorList>
            <person name="Eastwood D.C."/>
            <person name="Floudas D."/>
            <person name="Binder M."/>
            <person name="Majcherczyk A."/>
            <person name="Schneider P."/>
            <person name="Aerts A."/>
            <person name="Asiegbu F.O."/>
            <person name="Baker S.E."/>
            <person name="Barry K."/>
            <person name="Bendiksby M."/>
            <person name="Blumentritt M."/>
            <person name="Coutinho P.M."/>
            <person name="Cullen D."/>
            <person name="de Vries R.P."/>
            <person name="Gathman A."/>
            <person name="Goodell B."/>
            <person name="Henrissat B."/>
            <person name="Ihrmark K."/>
            <person name="Kauserud H."/>
            <person name="Kohler A."/>
            <person name="LaButti K."/>
            <person name="Lapidus A."/>
            <person name="Lavin J.L."/>
            <person name="Lee Y.-H."/>
            <person name="Lindquist E."/>
            <person name="Lilly W."/>
            <person name="Lucas S."/>
            <person name="Morin E."/>
            <person name="Murat C."/>
            <person name="Oguiza J.A."/>
            <person name="Park J."/>
            <person name="Pisabarro A.G."/>
            <person name="Riley R."/>
            <person name="Rosling A."/>
            <person name="Salamov A."/>
            <person name="Schmidt O."/>
            <person name="Schmutz J."/>
            <person name="Skrede I."/>
            <person name="Stenlid J."/>
            <person name="Wiebenga A."/>
            <person name="Xie X."/>
            <person name="Kuees U."/>
            <person name="Hibbett D.S."/>
            <person name="Hoffmeister D."/>
            <person name="Hoegberg N."/>
            <person name="Martin F."/>
            <person name="Grigoriev I.V."/>
            <person name="Watkinson S.C."/>
        </authorList>
    </citation>
    <scope>NUCLEOTIDE SEQUENCE [LARGE SCALE GENOMIC DNA]</scope>
    <source>
        <strain evidence="2">strain S7.3</strain>
    </source>
</reference>
<keyword evidence="2" id="KW-1185">Reference proteome</keyword>
<accession>F8PPR1</accession>
<dbReference type="HOGENOM" id="CLU_056788_1_6_1"/>
<sequence length="187" mass="21510">ETFGSVAPPIYPIQGCPHILNANQAEGIYSLLDNVPEIYLDKIQDWLVLAHDVHTSKTALFKNIRDAGLTYKILQKTASDRDNDLREEWLQDINTHFTARQFIMIDETNKNDWTIYQYYGQAPKGRRAMVQANFVWGEHYGPGAALTLDGYLSAMDIFHITVNGKDFFDFCFKQCGMLSHLYLHLLF</sequence>
<dbReference type="AlphaFoldDB" id="F8PPR1"/>
<name>F8PPR1_SERL3</name>
<feature type="non-terminal residue" evidence="1">
    <location>
        <position position="1"/>
    </location>
</feature>